<evidence type="ECO:0000313" key="2">
    <source>
        <dbReference type="Proteomes" id="UP000230233"/>
    </source>
</evidence>
<evidence type="ECO:0000313" key="1">
    <source>
        <dbReference type="EMBL" id="PIC47742.1"/>
    </source>
</evidence>
<dbReference type="OrthoDB" id="5774811at2759"/>
<sequence length="426" mass="49004">MPPCDICHKRPQILWTTEDDIEILIFWTAASFQLHQDFNINELFEKTARHGFSYCPEHIFSATRKLKRLVDYDEGKVSSMGLRLVELMASNILKEKIKEGSMKTALRRFIYNFHEENHSTIGEHYSDEYKNLEIEDRDGIYICIQCGEDNEKPETRFIEDYESKKAFAVFAGAAVANLMNVDQAHACTVIPSIPICAVHPYQQAWSLRNLEFTLHEKSHADVFTETMMATFGSGWMAPLKVVNKYVDKILPHPTLNHMACKFCNEFGSDEKPIIYDKLLRMRAHRDCFTKVSRDIMFDMSKKDFVNGGFIFRYPNIKKLENFTGGEFNKLINSWVKYTAEKVDTNARYKVYIVMLFARYWSPDPDLKQKENAESLILGHQMISQIKTRMALTKNSLSAKGSVESPDDGYEVAQLYVSSPAVSGPTP</sequence>
<reference evidence="2" key="1">
    <citation type="submission" date="2017-10" db="EMBL/GenBank/DDBJ databases">
        <title>Rapid genome shrinkage in a self-fertile nematode reveals novel sperm competition proteins.</title>
        <authorList>
            <person name="Yin D."/>
            <person name="Schwarz E.M."/>
            <person name="Thomas C.G."/>
            <person name="Felde R.L."/>
            <person name="Korf I.F."/>
            <person name="Cutter A.D."/>
            <person name="Schartner C.M."/>
            <person name="Ralston E.J."/>
            <person name="Meyer B.J."/>
            <person name="Haag E.S."/>
        </authorList>
    </citation>
    <scope>NUCLEOTIDE SEQUENCE [LARGE SCALE GENOMIC DNA]</scope>
    <source>
        <strain evidence="2">JU1422</strain>
    </source>
</reference>
<gene>
    <name evidence="1" type="primary">Cni-T05A8.7</name>
    <name evidence="1" type="synonym">Cnig_chr_II.g6983</name>
    <name evidence="1" type="ORF">B9Z55_006983</name>
</gene>
<dbReference type="EMBL" id="PDUG01000002">
    <property type="protein sequence ID" value="PIC47742.1"/>
    <property type="molecule type" value="Genomic_DNA"/>
</dbReference>
<comment type="caution">
    <text evidence="1">The sequence shown here is derived from an EMBL/GenBank/DDBJ whole genome shotgun (WGS) entry which is preliminary data.</text>
</comment>
<name>A0A2G5V7M8_9PELO</name>
<proteinExistence type="predicted"/>
<protein>
    <submittedName>
        <fullName evidence="1">Uncharacterized protein</fullName>
    </submittedName>
</protein>
<dbReference type="Proteomes" id="UP000230233">
    <property type="component" value="Chromosome II"/>
</dbReference>
<accession>A0A2G5V7M8</accession>
<organism evidence="1 2">
    <name type="scientific">Caenorhabditis nigoni</name>
    <dbReference type="NCBI Taxonomy" id="1611254"/>
    <lineage>
        <taxon>Eukaryota</taxon>
        <taxon>Metazoa</taxon>
        <taxon>Ecdysozoa</taxon>
        <taxon>Nematoda</taxon>
        <taxon>Chromadorea</taxon>
        <taxon>Rhabditida</taxon>
        <taxon>Rhabditina</taxon>
        <taxon>Rhabditomorpha</taxon>
        <taxon>Rhabditoidea</taxon>
        <taxon>Rhabditidae</taxon>
        <taxon>Peloderinae</taxon>
        <taxon>Caenorhabditis</taxon>
    </lineage>
</organism>
<dbReference type="AlphaFoldDB" id="A0A2G5V7M8"/>
<keyword evidence="2" id="KW-1185">Reference proteome</keyword>